<evidence type="ECO:0000313" key="14">
    <source>
        <dbReference type="Proteomes" id="UP001500851"/>
    </source>
</evidence>
<evidence type="ECO:0000256" key="4">
    <source>
        <dbReference type="ARBA" id="ARBA00022676"/>
    </source>
</evidence>
<feature type="transmembrane region" description="Helical" evidence="10">
    <location>
        <begin position="361"/>
        <end position="378"/>
    </location>
</feature>
<proteinExistence type="inferred from homology"/>
<feature type="transmembrane region" description="Helical" evidence="10">
    <location>
        <begin position="457"/>
        <end position="480"/>
    </location>
</feature>
<accession>A0ABN2LTG2</accession>
<evidence type="ECO:0000259" key="11">
    <source>
        <dbReference type="Pfam" id="PF02366"/>
    </source>
</evidence>
<dbReference type="InterPro" id="IPR003342">
    <property type="entry name" value="ArnT-like_N"/>
</dbReference>
<evidence type="ECO:0000256" key="8">
    <source>
        <dbReference type="ARBA" id="ARBA00023136"/>
    </source>
</evidence>
<feature type="transmembrane region" description="Helical" evidence="10">
    <location>
        <begin position="250"/>
        <end position="280"/>
    </location>
</feature>
<feature type="transmembrane region" description="Helical" evidence="10">
    <location>
        <begin position="422"/>
        <end position="445"/>
    </location>
</feature>
<feature type="transmembrane region" description="Helical" evidence="10">
    <location>
        <begin position="501"/>
        <end position="526"/>
    </location>
</feature>
<comment type="similarity">
    <text evidence="3 10">Belongs to the glycosyltransferase 39 family.</text>
</comment>
<feature type="transmembrane region" description="Helical" evidence="10">
    <location>
        <begin position="133"/>
        <end position="151"/>
    </location>
</feature>
<evidence type="ECO:0000256" key="2">
    <source>
        <dbReference type="ARBA" id="ARBA00004922"/>
    </source>
</evidence>
<keyword evidence="5 10" id="KW-0808">Transferase</keyword>
<dbReference type="InterPro" id="IPR027005">
    <property type="entry name" value="PMT-like"/>
</dbReference>
<feature type="domain" description="ArnT-like N-terminal" evidence="11">
    <location>
        <begin position="100"/>
        <end position="272"/>
    </location>
</feature>
<feature type="transmembrane region" description="Helical" evidence="10">
    <location>
        <begin position="221"/>
        <end position="238"/>
    </location>
</feature>
<evidence type="ECO:0000256" key="9">
    <source>
        <dbReference type="ARBA" id="ARBA00093617"/>
    </source>
</evidence>
<dbReference type="Pfam" id="PF16192">
    <property type="entry name" value="PMT_4TMC"/>
    <property type="match status" value="1"/>
</dbReference>
<organism evidence="13 14">
    <name type="scientific">Leucobacter iarius</name>
    <dbReference type="NCBI Taxonomy" id="333963"/>
    <lineage>
        <taxon>Bacteria</taxon>
        <taxon>Bacillati</taxon>
        <taxon>Actinomycetota</taxon>
        <taxon>Actinomycetes</taxon>
        <taxon>Micrococcales</taxon>
        <taxon>Microbacteriaceae</taxon>
        <taxon>Leucobacter</taxon>
    </lineage>
</organism>
<dbReference type="Proteomes" id="UP001500851">
    <property type="component" value="Unassembled WGS sequence"/>
</dbReference>
<evidence type="ECO:0000256" key="5">
    <source>
        <dbReference type="ARBA" id="ARBA00022679"/>
    </source>
</evidence>
<sequence>MSSTERLLFRLRRLAPVLVLLLAAALRLWALARPGSLVFDELYYVRDAISQLAHGYPTTWPNDDPALTSANAHAFTDAASNAVHPPLGKWLIGLGVLLFGPDNGWGWRISAAVAGVATVGVTMRLAWRMSRSIAIACIAGLLLALDGVHVVLSRVSLLDGFLALAIALGALFMWRDHEQTGRVLRESALSGARFAPLVWRRPWLLAAGLAFGAAAGIKWSGLYPLAAFLVLVVVQDLLRRLRLGARTPLLDALAQAFITGLIALPAAVIAYLATWIGWIVTPGGWDRTPKGSWWADLLRYHSDMLAWHGSLSAPHPYASHPITWPLDLRPTAMYLQQIPQGASCPWAGGCVSVVSPLPNIIVTWGGVLALLVLIWLVLRTAIGVASPVRAAGRLAARAARVRPAAEPSFAPPAPRHRIARSLVASPLMPAAAFVLVGYASGWLPWLVTVKRSAVFEFYAVVLTPFSAIGLALVLGMLWGIPIRSERTSARGMRLDGSRESLLGRRLTVALVLGFALALAAFFFPVWSGIPMTEWFWQSHRWLPGWD</sequence>
<dbReference type="EC" id="2.4.1.-" evidence="10"/>
<protein>
    <recommendedName>
        <fullName evidence="9 10">Polyprenol-phosphate-mannose--protein mannosyltransferase</fullName>
        <ecNumber evidence="10">2.4.1.-</ecNumber>
    </recommendedName>
</protein>
<evidence type="ECO:0000256" key="1">
    <source>
        <dbReference type="ARBA" id="ARBA00004127"/>
    </source>
</evidence>
<feature type="domain" description="Protein O-mannosyl-transferase C-terminal four TM" evidence="12">
    <location>
        <begin position="294"/>
        <end position="545"/>
    </location>
</feature>
<keyword evidence="14" id="KW-1185">Reference proteome</keyword>
<evidence type="ECO:0000256" key="7">
    <source>
        <dbReference type="ARBA" id="ARBA00022989"/>
    </source>
</evidence>
<keyword evidence="10" id="KW-1003">Cell membrane</keyword>
<evidence type="ECO:0000313" key="13">
    <source>
        <dbReference type="EMBL" id="GAA1798971.1"/>
    </source>
</evidence>
<evidence type="ECO:0000256" key="3">
    <source>
        <dbReference type="ARBA" id="ARBA00007222"/>
    </source>
</evidence>
<evidence type="ECO:0000259" key="12">
    <source>
        <dbReference type="Pfam" id="PF16192"/>
    </source>
</evidence>
<evidence type="ECO:0000256" key="6">
    <source>
        <dbReference type="ARBA" id="ARBA00022692"/>
    </source>
</evidence>
<name>A0ABN2LTG2_9MICO</name>
<keyword evidence="4 10" id="KW-0328">Glycosyltransferase</keyword>
<keyword evidence="8 10" id="KW-0472">Membrane</keyword>
<comment type="subcellular location">
    <subcellularLocation>
        <location evidence="10">Cell membrane</location>
    </subcellularLocation>
    <subcellularLocation>
        <location evidence="1">Endomembrane system</location>
        <topology evidence="1">Multi-pass membrane protein</topology>
    </subcellularLocation>
</comment>
<comment type="caution">
    <text evidence="13">The sequence shown here is derived from an EMBL/GenBank/DDBJ whole genome shotgun (WGS) entry which is preliminary data.</text>
</comment>
<evidence type="ECO:0000256" key="10">
    <source>
        <dbReference type="RuleBase" id="RU367007"/>
    </source>
</evidence>
<dbReference type="Pfam" id="PF02366">
    <property type="entry name" value="PMT"/>
    <property type="match status" value="1"/>
</dbReference>
<dbReference type="InterPro" id="IPR032421">
    <property type="entry name" value="PMT_4TMC"/>
</dbReference>
<dbReference type="RefSeq" id="WP_344033451.1">
    <property type="nucleotide sequence ID" value="NZ_BAAAOB010000005.1"/>
</dbReference>
<gene>
    <name evidence="13" type="ORF">GCM10009768_30010</name>
</gene>
<dbReference type="EMBL" id="BAAAOB010000005">
    <property type="protein sequence ID" value="GAA1798971.1"/>
    <property type="molecule type" value="Genomic_DNA"/>
</dbReference>
<dbReference type="PANTHER" id="PTHR10050">
    <property type="entry name" value="DOLICHYL-PHOSPHATE-MANNOSE--PROTEIN MANNOSYLTRANSFERASE"/>
    <property type="match status" value="1"/>
</dbReference>
<keyword evidence="6 10" id="KW-0812">Transmembrane</keyword>
<feature type="transmembrane region" description="Helical" evidence="10">
    <location>
        <begin position="105"/>
        <end position="126"/>
    </location>
</feature>
<dbReference type="PANTHER" id="PTHR10050:SF46">
    <property type="entry name" value="PROTEIN O-MANNOSYL-TRANSFERASE 2"/>
    <property type="match status" value="1"/>
</dbReference>
<comment type="function">
    <text evidence="10">Protein O-mannosyltransferase that catalyzes the transfer of a single mannose residue from a polyprenol phospho-mannosyl lipidic donor to the hydroxyl group of selected serine and threonine residues in acceptor proteins.</text>
</comment>
<comment type="pathway">
    <text evidence="2 10">Protein modification; protein glycosylation.</text>
</comment>
<reference evidence="13 14" key="1">
    <citation type="journal article" date="2019" name="Int. J. Syst. Evol. Microbiol.">
        <title>The Global Catalogue of Microorganisms (GCM) 10K type strain sequencing project: providing services to taxonomists for standard genome sequencing and annotation.</title>
        <authorList>
            <consortium name="The Broad Institute Genomics Platform"/>
            <consortium name="The Broad Institute Genome Sequencing Center for Infectious Disease"/>
            <person name="Wu L."/>
            <person name="Ma J."/>
        </authorList>
    </citation>
    <scope>NUCLEOTIDE SEQUENCE [LARGE SCALE GENOMIC DNA]</scope>
    <source>
        <strain evidence="13 14">JCM 14736</strain>
    </source>
</reference>
<keyword evidence="7 10" id="KW-1133">Transmembrane helix</keyword>